<protein>
    <recommendedName>
        <fullName evidence="1">PRC-barrel domain-containing protein</fullName>
    </recommendedName>
</protein>
<dbReference type="AlphaFoldDB" id="V6M1H7"/>
<feature type="domain" description="PRC-barrel" evidence="1">
    <location>
        <begin position="1"/>
        <end position="75"/>
    </location>
</feature>
<comment type="caution">
    <text evidence="2">The sequence shown here is derived from an EMBL/GenBank/DDBJ whole genome shotgun (WGS) entry which is preliminary data.</text>
</comment>
<dbReference type="InterPro" id="IPR014238">
    <property type="entry name" value="Spore_YlmC/YmxH"/>
</dbReference>
<dbReference type="EMBL" id="AYJU01000017">
    <property type="protein sequence ID" value="EST52506.1"/>
    <property type="molecule type" value="Genomic_DNA"/>
</dbReference>
<dbReference type="RefSeq" id="WP_023557102.1">
    <property type="nucleotide sequence ID" value="NZ_KI629785.1"/>
</dbReference>
<gene>
    <name evidence="2" type="ORF">T458_16155</name>
</gene>
<accession>V6M1H7</accession>
<organism evidence="2 3">
    <name type="scientific">Brevibacillus panacihumi W25</name>
    <dbReference type="NCBI Taxonomy" id="1408254"/>
    <lineage>
        <taxon>Bacteria</taxon>
        <taxon>Bacillati</taxon>
        <taxon>Bacillota</taxon>
        <taxon>Bacilli</taxon>
        <taxon>Bacillales</taxon>
        <taxon>Paenibacillaceae</taxon>
        <taxon>Brevibacillus</taxon>
    </lineage>
</organism>
<dbReference type="Pfam" id="PF05239">
    <property type="entry name" value="PRC"/>
    <property type="match status" value="1"/>
</dbReference>
<dbReference type="NCBIfam" id="TIGR02888">
    <property type="entry name" value="spore_YlmC_YmxH"/>
    <property type="match status" value="1"/>
</dbReference>
<dbReference type="Gene3D" id="2.30.30.240">
    <property type="entry name" value="PRC-barrel domain"/>
    <property type="match status" value="1"/>
</dbReference>
<evidence type="ECO:0000313" key="3">
    <source>
        <dbReference type="Proteomes" id="UP000017973"/>
    </source>
</evidence>
<dbReference type="PATRIC" id="fig|1408254.3.peg.3171"/>
<reference evidence="2 3" key="1">
    <citation type="journal article" date="2014" name="Genome Announc.">
        <title>Draft Genome Sequence of Brevibacillus panacihumi Strain W25, a Halotolerant Hydrocarbon-Degrading Bacterium.</title>
        <authorList>
            <person name="Wang X."/>
            <person name="Jin D."/>
            <person name="Zhou L."/>
            <person name="Wu L."/>
            <person name="An W."/>
            <person name="Chen Y."/>
            <person name="Zhao L."/>
        </authorList>
    </citation>
    <scope>NUCLEOTIDE SEQUENCE [LARGE SCALE GENOMIC DNA]</scope>
    <source>
        <strain evidence="2 3">W25</strain>
    </source>
</reference>
<dbReference type="InterPro" id="IPR011033">
    <property type="entry name" value="PRC_barrel-like_sf"/>
</dbReference>
<dbReference type="Proteomes" id="UP000017973">
    <property type="component" value="Unassembled WGS sequence"/>
</dbReference>
<dbReference type="OrthoDB" id="2468688at2"/>
<evidence type="ECO:0000259" key="1">
    <source>
        <dbReference type="Pfam" id="PF05239"/>
    </source>
</evidence>
<proteinExistence type="predicted"/>
<dbReference type="HOGENOM" id="CLU_161336_2_2_9"/>
<dbReference type="SUPFAM" id="SSF50346">
    <property type="entry name" value="PRC-barrel domain"/>
    <property type="match status" value="1"/>
</dbReference>
<dbReference type="STRING" id="1408254.T458_16155"/>
<sequence length="86" mass="9273">MRLSELSGKEIIGLDTGERMGVIGDSDLIIDPQNGTIESILLSGGGFLGLGKKREDIVIPWSSIIKIGPDMIIIQLKPLENQTAQK</sequence>
<keyword evidence="3" id="KW-1185">Reference proteome</keyword>
<dbReference type="eggNOG" id="COG1873">
    <property type="taxonomic scope" value="Bacteria"/>
</dbReference>
<dbReference type="InterPro" id="IPR027275">
    <property type="entry name" value="PRC-brl_dom"/>
</dbReference>
<dbReference type="PANTHER" id="PTHR40061:SF1">
    <property type="entry name" value="SPORULATION PROTEIN YLMC-RELATED"/>
    <property type="match status" value="1"/>
</dbReference>
<dbReference type="PANTHER" id="PTHR40061">
    <property type="entry name" value="SPORULATION PROTEIN YLMC-RELATED"/>
    <property type="match status" value="1"/>
</dbReference>
<name>V6M1H7_9BACL</name>
<evidence type="ECO:0000313" key="2">
    <source>
        <dbReference type="EMBL" id="EST52506.1"/>
    </source>
</evidence>